<keyword evidence="8" id="KW-1185">Reference proteome</keyword>
<evidence type="ECO:0000259" key="6">
    <source>
        <dbReference type="PROSITE" id="PS50114"/>
    </source>
</evidence>
<feature type="compositionally biased region" description="Pro residues" evidence="5">
    <location>
        <begin position="45"/>
        <end position="56"/>
    </location>
</feature>
<keyword evidence="2 4" id="KW-0863">Zinc-finger</keyword>
<proteinExistence type="predicted"/>
<dbReference type="Gene3D" id="3.30.50.10">
    <property type="entry name" value="Erythroid Transcription Factor GATA-1, subunit A"/>
    <property type="match status" value="1"/>
</dbReference>
<feature type="compositionally biased region" description="Pro residues" evidence="5">
    <location>
        <begin position="299"/>
        <end position="309"/>
    </location>
</feature>
<evidence type="ECO:0000256" key="4">
    <source>
        <dbReference type="PROSITE-ProRule" id="PRU00094"/>
    </source>
</evidence>
<feature type="domain" description="GATA-type" evidence="6">
    <location>
        <begin position="601"/>
        <end position="636"/>
    </location>
</feature>
<dbReference type="Pfam" id="PF00320">
    <property type="entry name" value="GATA"/>
    <property type="match status" value="1"/>
</dbReference>
<comment type="caution">
    <text evidence="7">The sequence shown here is derived from an EMBL/GenBank/DDBJ whole genome shotgun (WGS) entry which is preliminary data.</text>
</comment>
<feature type="compositionally biased region" description="Basic and acidic residues" evidence="5">
    <location>
        <begin position="665"/>
        <end position="681"/>
    </location>
</feature>
<dbReference type="PANTHER" id="PTHR45658">
    <property type="entry name" value="GATA TRANSCRIPTION FACTOR"/>
    <property type="match status" value="1"/>
</dbReference>
<feature type="region of interest" description="Disordered" evidence="5">
    <location>
        <begin position="579"/>
        <end position="623"/>
    </location>
</feature>
<feature type="compositionally biased region" description="Basic and acidic residues" evidence="5">
    <location>
        <begin position="614"/>
        <end position="623"/>
    </location>
</feature>
<feature type="compositionally biased region" description="Low complexity" evidence="5">
    <location>
        <begin position="579"/>
        <end position="589"/>
    </location>
</feature>
<accession>A0ABR1IQZ1</accession>
<feature type="compositionally biased region" description="Low complexity" evidence="5">
    <location>
        <begin position="320"/>
        <end position="330"/>
    </location>
</feature>
<dbReference type="CDD" id="cd00202">
    <property type="entry name" value="ZnF_GATA"/>
    <property type="match status" value="1"/>
</dbReference>
<feature type="compositionally biased region" description="Low complexity" evidence="5">
    <location>
        <begin position="713"/>
        <end position="722"/>
    </location>
</feature>
<feature type="compositionally biased region" description="Basic residues" evidence="5">
    <location>
        <begin position="70"/>
        <end position="80"/>
    </location>
</feature>
<reference evidence="7 8" key="1">
    <citation type="submission" date="2024-01" db="EMBL/GenBank/DDBJ databases">
        <title>A draft genome for the cacao thread blight pathogen Marasmiellus scandens.</title>
        <authorList>
            <person name="Baruah I.K."/>
            <person name="Leung J."/>
            <person name="Bukari Y."/>
            <person name="Amoako-Attah I."/>
            <person name="Meinhardt L.W."/>
            <person name="Bailey B.A."/>
            <person name="Cohen S.P."/>
        </authorList>
    </citation>
    <scope>NUCLEOTIDE SEQUENCE [LARGE SCALE GENOMIC DNA]</scope>
    <source>
        <strain evidence="7 8">GH-19</strain>
    </source>
</reference>
<organism evidence="7 8">
    <name type="scientific">Marasmiellus scandens</name>
    <dbReference type="NCBI Taxonomy" id="2682957"/>
    <lineage>
        <taxon>Eukaryota</taxon>
        <taxon>Fungi</taxon>
        <taxon>Dikarya</taxon>
        <taxon>Basidiomycota</taxon>
        <taxon>Agaricomycotina</taxon>
        <taxon>Agaricomycetes</taxon>
        <taxon>Agaricomycetidae</taxon>
        <taxon>Agaricales</taxon>
        <taxon>Marasmiineae</taxon>
        <taxon>Omphalotaceae</taxon>
        <taxon>Marasmiellus</taxon>
    </lineage>
</organism>
<evidence type="ECO:0000256" key="1">
    <source>
        <dbReference type="ARBA" id="ARBA00022723"/>
    </source>
</evidence>
<dbReference type="PROSITE" id="PS50114">
    <property type="entry name" value="GATA_ZN_FINGER_2"/>
    <property type="match status" value="1"/>
</dbReference>
<dbReference type="Proteomes" id="UP001498398">
    <property type="component" value="Unassembled WGS sequence"/>
</dbReference>
<gene>
    <name evidence="7" type="ORF">VKT23_018797</name>
</gene>
<feature type="compositionally biased region" description="Basic and acidic residues" evidence="5">
    <location>
        <begin position="513"/>
        <end position="524"/>
    </location>
</feature>
<feature type="compositionally biased region" description="Pro residues" evidence="5">
    <location>
        <begin position="192"/>
        <end position="204"/>
    </location>
</feature>
<dbReference type="InterPro" id="IPR051140">
    <property type="entry name" value="GATA_TF"/>
</dbReference>
<feature type="compositionally biased region" description="Polar residues" evidence="5">
    <location>
        <begin position="381"/>
        <end position="398"/>
    </location>
</feature>
<feature type="compositionally biased region" description="Pro residues" evidence="5">
    <location>
        <begin position="271"/>
        <end position="280"/>
    </location>
</feature>
<feature type="region of interest" description="Disordered" evidence="5">
    <location>
        <begin position="1"/>
        <end position="431"/>
    </location>
</feature>
<dbReference type="InterPro" id="IPR000679">
    <property type="entry name" value="Znf_GATA"/>
</dbReference>
<name>A0ABR1IQZ1_9AGAR</name>
<feature type="compositionally biased region" description="Basic and acidic residues" evidence="5">
    <location>
        <begin position="28"/>
        <end position="41"/>
    </location>
</feature>
<feature type="compositionally biased region" description="Basic residues" evidence="5">
    <location>
        <begin position="257"/>
        <end position="266"/>
    </location>
</feature>
<dbReference type="EMBL" id="JBANRG010000089">
    <property type="protein sequence ID" value="KAK7436982.1"/>
    <property type="molecule type" value="Genomic_DNA"/>
</dbReference>
<evidence type="ECO:0000256" key="3">
    <source>
        <dbReference type="ARBA" id="ARBA00022833"/>
    </source>
</evidence>
<feature type="compositionally biased region" description="Polar residues" evidence="5">
    <location>
        <begin position="683"/>
        <end position="712"/>
    </location>
</feature>
<feature type="region of interest" description="Disordered" evidence="5">
    <location>
        <begin position="657"/>
        <end position="766"/>
    </location>
</feature>
<dbReference type="InterPro" id="IPR013088">
    <property type="entry name" value="Znf_NHR/GATA"/>
</dbReference>
<feature type="compositionally biased region" description="Low complexity" evidence="5">
    <location>
        <begin position="223"/>
        <end position="256"/>
    </location>
</feature>
<feature type="compositionally biased region" description="Low complexity" evidence="5">
    <location>
        <begin position="177"/>
        <end position="191"/>
    </location>
</feature>
<evidence type="ECO:0000313" key="7">
    <source>
        <dbReference type="EMBL" id="KAK7436982.1"/>
    </source>
</evidence>
<feature type="compositionally biased region" description="Basic and acidic residues" evidence="5">
    <location>
        <begin position="106"/>
        <end position="119"/>
    </location>
</feature>
<dbReference type="SUPFAM" id="SSF57716">
    <property type="entry name" value="Glucocorticoid receptor-like (DNA-binding domain)"/>
    <property type="match status" value="1"/>
</dbReference>
<feature type="compositionally biased region" description="Pro residues" evidence="5">
    <location>
        <begin position="369"/>
        <end position="380"/>
    </location>
</feature>
<keyword evidence="3" id="KW-0862">Zinc</keyword>
<feature type="compositionally biased region" description="Low complexity" evidence="5">
    <location>
        <begin position="281"/>
        <end position="298"/>
    </location>
</feature>
<dbReference type="SMART" id="SM00401">
    <property type="entry name" value="ZnF_GATA"/>
    <property type="match status" value="1"/>
</dbReference>
<feature type="compositionally biased region" description="Polar residues" evidence="5">
    <location>
        <begin position="740"/>
        <end position="766"/>
    </location>
</feature>
<keyword evidence="1" id="KW-0479">Metal-binding</keyword>
<feature type="region of interest" description="Disordered" evidence="5">
    <location>
        <begin position="508"/>
        <end position="567"/>
    </location>
</feature>
<protein>
    <recommendedName>
        <fullName evidence="6">GATA-type domain-containing protein</fullName>
    </recommendedName>
</protein>
<evidence type="ECO:0000256" key="2">
    <source>
        <dbReference type="ARBA" id="ARBA00022771"/>
    </source>
</evidence>
<evidence type="ECO:0000256" key="5">
    <source>
        <dbReference type="SAM" id="MobiDB-lite"/>
    </source>
</evidence>
<evidence type="ECO:0000313" key="8">
    <source>
        <dbReference type="Proteomes" id="UP001498398"/>
    </source>
</evidence>
<dbReference type="PROSITE" id="PS00344">
    <property type="entry name" value="GATA_ZN_FINGER_1"/>
    <property type="match status" value="1"/>
</dbReference>
<sequence>MAAAHPAAQRPTYSLPPPGYNDSVRLPSIKDLELRYDRPRQDPLPSQPPPPHPSQPLPEYASSAQERSARHSQHWARPIHHSVPPSALPAHQHLQHNPPLSAGHEIPSRPDEYPSKHDNGGYVTPGPASLQVNPVPISAPPIRSDEHSHLRANKRARTTSLTPTVPTREPRPPQPAYQPSYHQPHQPQYQAAPPPPSPYPPVSSAPPTTHQAPPPPIHDMHHQQPSPLPSHHGYPQYSQQQQYVQSRTGSIPQHAPQHAHHSHHAPQHSNAPPPPPPLPPAVQSQPSLSSQSVSYTSSAPPPPPPPPPSSTQDHWEQHHQPPVRQVHQQQQPPPPQPAEVHHAHPPPHYAHHPSQPPPPTQHQLTPVSVPTPAPPPPPPTQHSNYVPQPVHTPQSLQHAQPYRTIAPSEIEHRPSVSYPPPPPPEPEKNPRERTLDQIVNLCSILYDFASRYAQLNAALPYAQPSVTEIADMASKANEVVKLLEELRRLSMAEPERIKVDTPAVAAAVVASSPDDHRPPKRPWEDMSQDGQASAAQPESGGMFSEPFSASAQPADPPPPASAQTTAEQDMELIRTKRATTAAGAAASAGQPKSKYRKRSRATPPGKCHSCNIKETPEWRRGPDGARTLCNACGLHYAKLMRKQSKLGETAPSIDIETLRASTRAAEADKNSRHKQDSDRHGSPANNSAPATPHTTHHQSSFQVLNMSEPQNQASSSSASSSSETRTLQPIGQPPPPPWSVSRSFGTAPEQIQHQSYLRSSHGASPR</sequence>